<dbReference type="PANTHER" id="PTHR43774:SF1">
    <property type="entry name" value="PEPTIDE METHIONINE SULFOXIDE REDUCTASE MSRA 2"/>
    <property type="match status" value="1"/>
</dbReference>
<dbReference type="PANTHER" id="PTHR43774">
    <property type="entry name" value="PEPTIDE METHIONINE SULFOXIDE REDUCTASE"/>
    <property type="match status" value="1"/>
</dbReference>
<dbReference type="Gene3D" id="3.30.1060.10">
    <property type="entry name" value="Peptide methionine sulphoxide reductase MsrA"/>
    <property type="match status" value="1"/>
</dbReference>
<comment type="similarity">
    <text evidence="4">Belongs to the MsrA Met sulfoxide reductase family.</text>
</comment>
<dbReference type="Pfam" id="PF01625">
    <property type="entry name" value="PMSR"/>
    <property type="match status" value="1"/>
</dbReference>
<comment type="function">
    <text evidence="4">Has an important function as a repair enzyme for proteins that have been inactivated by oxidation. Catalyzes the reversible oxidation-reduction of methionine sulfoxide in proteins to methionine.</text>
</comment>
<evidence type="ECO:0000256" key="4">
    <source>
        <dbReference type="HAMAP-Rule" id="MF_01401"/>
    </source>
</evidence>
<dbReference type="NCBIfam" id="TIGR00401">
    <property type="entry name" value="msrA"/>
    <property type="match status" value="1"/>
</dbReference>
<feature type="signal peptide" evidence="5">
    <location>
        <begin position="1"/>
        <end position="26"/>
    </location>
</feature>
<comment type="catalytic activity">
    <reaction evidence="2 4">
        <text>L-methionyl-[protein] + [thioredoxin]-disulfide + H2O = L-methionyl-(S)-S-oxide-[protein] + [thioredoxin]-dithiol</text>
        <dbReference type="Rhea" id="RHEA:14217"/>
        <dbReference type="Rhea" id="RHEA-COMP:10698"/>
        <dbReference type="Rhea" id="RHEA-COMP:10700"/>
        <dbReference type="Rhea" id="RHEA-COMP:12313"/>
        <dbReference type="Rhea" id="RHEA-COMP:12315"/>
        <dbReference type="ChEBI" id="CHEBI:15377"/>
        <dbReference type="ChEBI" id="CHEBI:16044"/>
        <dbReference type="ChEBI" id="CHEBI:29950"/>
        <dbReference type="ChEBI" id="CHEBI:44120"/>
        <dbReference type="ChEBI" id="CHEBI:50058"/>
        <dbReference type="EC" id="1.8.4.11"/>
    </reaction>
</comment>
<sequence length="204" mass="22201">MVRRAFAVTCLALAAALSAPAGAAFAKTQTAIFAGGCFWCVESDFDHVPGVTSTTSGYIGGTNDNPTYEDHTAAGHREAVKIEFDDTKTSYDKLLDAFWHSVDPTDGGGQFCDRGHSYTTAIYAVGAEQLAEAEKSKEAIAAVLKQPIATEIVAAPTFWPAEDYHQDYYKKNPVRYKYYRYSCGRDDRIDAVWGKAAHQGIAAH</sequence>
<comment type="caution">
    <text evidence="7">The sequence shown here is derived from an EMBL/GenBank/DDBJ whole genome shotgun (WGS) entry which is preliminary data.</text>
</comment>
<dbReference type="RefSeq" id="WP_165118032.1">
    <property type="nucleotide sequence ID" value="NZ_JAAKZG010000005.1"/>
</dbReference>
<dbReference type="GO" id="GO:0008113">
    <property type="term" value="F:peptide-methionine (S)-S-oxide reductase activity"/>
    <property type="evidence" value="ECO:0007669"/>
    <property type="project" value="UniProtKB-UniRule"/>
</dbReference>
<evidence type="ECO:0000256" key="5">
    <source>
        <dbReference type="SAM" id="SignalP"/>
    </source>
</evidence>
<evidence type="ECO:0000313" key="7">
    <source>
        <dbReference type="EMBL" id="NGN42021.1"/>
    </source>
</evidence>
<gene>
    <name evidence="4 7" type="primary">msrA</name>
    <name evidence="7" type="ORF">G6N74_13195</name>
</gene>
<feature type="chain" id="PRO_5028936786" description="Peptide methionine sulfoxide reductase MsrA" evidence="5">
    <location>
        <begin position="27"/>
        <end position="204"/>
    </location>
</feature>
<proteinExistence type="inferred from homology"/>
<accession>A0A7C9R7F9</accession>
<feature type="active site" evidence="4">
    <location>
        <position position="37"/>
    </location>
</feature>
<evidence type="ECO:0000259" key="6">
    <source>
        <dbReference type="Pfam" id="PF01625"/>
    </source>
</evidence>
<evidence type="ECO:0000256" key="2">
    <source>
        <dbReference type="ARBA" id="ARBA00047806"/>
    </source>
</evidence>
<feature type="domain" description="Peptide methionine sulphoxide reductase MsrA" evidence="6">
    <location>
        <begin position="30"/>
        <end position="177"/>
    </location>
</feature>
<protein>
    <recommendedName>
        <fullName evidence="4">Peptide methionine sulfoxide reductase MsrA</fullName>
        <shortName evidence="4">Protein-methionine-S-oxide reductase</shortName>
        <ecNumber evidence="4">1.8.4.11</ecNumber>
    </recommendedName>
    <alternativeName>
        <fullName evidence="4">Peptide-methionine (S)-S-oxide reductase</fullName>
        <shortName evidence="4">Peptide Met(O) reductase</shortName>
    </alternativeName>
</protein>
<dbReference type="AlphaFoldDB" id="A0A7C9R7F9"/>
<evidence type="ECO:0000313" key="8">
    <source>
        <dbReference type="Proteomes" id="UP000481252"/>
    </source>
</evidence>
<dbReference type="EC" id="1.8.4.11" evidence="4"/>
<keyword evidence="1 4" id="KW-0560">Oxidoreductase</keyword>
<name>A0A7C9R7F9_9HYPH</name>
<evidence type="ECO:0000256" key="3">
    <source>
        <dbReference type="ARBA" id="ARBA00048782"/>
    </source>
</evidence>
<reference evidence="7 8" key="1">
    <citation type="submission" date="2020-02" db="EMBL/GenBank/DDBJ databases">
        <title>Genome sequence of the type strain CGMCC 1.15528 of Mesorhizobium zhangyense.</title>
        <authorList>
            <person name="Gao J."/>
            <person name="Sun J."/>
        </authorList>
    </citation>
    <scope>NUCLEOTIDE SEQUENCE [LARGE SCALE GENOMIC DNA]</scope>
    <source>
        <strain evidence="7 8">CGMCC 1.15528</strain>
    </source>
</reference>
<keyword evidence="5" id="KW-0732">Signal</keyword>
<dbReference type="SUPFAM" id="SSF55068">
    <property type="entry name" value="Peptide methionine sulfoxide reductase"/>
    <property type="match status" value="1"/>
</dbReference>
<dbReference type="EMBL" id="JAAKZG010000005">
    <property type="protein sequence ID" value="NGN42021.1"/>
    <property type="molecule type" value="Genomic_DNA"/>
</dbReference>
<dbReference type="Proteomes" id="UP000481252">
    <property type="component" value="Unassembled WGS sequence"/>
</dbReference>
<dbReference type="HAMAP" id="MF_01401">
    <property type="entry name" value="MsrA"/>
    <property type="match status" value="1"/>
</dbReference>
<dbReference type="InterPro" id="IPR002569">
    <property type="entry name" value="Met_Sox_Rdtase_MsrA_dom"/>
</dbReference>
<dbReference type="InterPro" id="IPR036509">
    <property type="entry name" value="Met_Sox_Rdtase_MsrA_sf"/>
</dbReference>
<evidence type="ECO:0000256" key="1">
    <source>
        <dbReference type="ARBA" id="ARBA00023002"/>
    </source>
</evidence>
<keyword evidence="8" id="KW-1185">Reference proteome</keyword>
<organism evidence="7 8">
    <name type="scientific">Mesorhizobium zhangyense</name>
    <dbReference type="NCBI Taxonomy" id="1776730"/>
    <lineage>
        <taxon>Bacteria</taxon>
        <taxon>Pseudomonadati</taxon>
        <taxon>Pseudomonadota</taxon>
        <taxon>Alphaproteobacteria</taxon>
        <taxon>Hyphomicrobiales</taxon>
        <taxon>Phyllobacteriaceae</taxon>
        <taxon>Mesorhizobium</taxon>
    </lineage>
</organism>
<comment type="catalytic activity">
    <reaction evidence="3 4">
        <text>[thioredoxin]-disulfide + L-methionine + H2O = L-methionine (S)-S-oxide + [thioredoxin]-dithiol</text>
        <dbReference type="Rhea" id="RHEA:19993"/>
        <dbReference type="Rhea" id="RHEA-COMP:10698"/>
        <dbReference type="Rhea" id="RHEA-COMP:10700"/>
        <dbReference type="ChEBI" id="CHEBI:15377"/>
        <dbReference type="ChEBI" id="CHEBI:29950"/>
        <dbReference type="ChEBI" id="CHEBI:50058"/>
        <dbReference type="ChEBI" id="CHEBI:57844"/>
        <dbReference type="ChEBI" id="CHEBI:58772"/>
        <dbReference type="EC" id="1.8.4.11"/>
    </reaction>
</comment>